<organism evidence="3 4">
    <name type="scientific">Dreissena polymorpha</name>
    <name type="common">Zebra mussel</name>
    <name type="synonym">Mytilus polymorpha</name>
    <dbReference type="NCBI Taxonomy" id="45954"/>
    <lineage>
        <taxon>Eukaryota</taxon>
        <taxon>Metazoa</taxon>
        <taxon>Spiralia</taxon>
        <taxon>Lophotrochozoa</taxon>
        <taxon>Mollusca</taxon>
        <taxon>Bivalvia</taxon>
        <taxon>Autobranchia</taxon>
        <taxon>Heteroconchia</taxon>
        <taxon>Euheterodonta</taxon>
        <taxon>Imparidentia</taxon>
        <taxon>Neoheterodontei</taxon>
        <taxon>Myida</taxon>
        <taxon>Dreissenoidea</taxon>
        <taxon>Dreissenidae</taxon>
        <taxon>Dreissena</taxon>
    </lineage>
</organism>
<name>A0A9D4I4G3_DREPO</name>
<reference evidence="3" key="2">
    <citation type="submission" date="2020-11" db="EMBL/GenBank/DDBJ databases">
        <authorList>
            <person name="McCartney M.A."/>
            <person name="Auch B."/>
            <person name="Kono T."/>
            <person name="Mallez S."/>
            <person name="Becker A."/>
            <person name="Gohl D.M."/>
            <person name="Silverstein K.A.T."/>
            <person name="Koren S."/>
            <person name="Bechman K.B."/>
            <person name="Herman A."/>
            <person name="Abrahante J.E."/>
            <person name="Garbe J."/>
        </authorList>
    </citation>
    <scope>NUCLEOTIDE SEQUENCE</scope>
    <source>
        <strain evidence="3">Duluth1</strain>
        <tissue evidence="3">Whole animal</tissue>
    </source>
</reference>
<dbReference type="Proteomes" id="UP000828390">
    <property type="component" value="Unassembled WGS sequence"/>
</dbReference>
<evidence type="ECO:0000259" key="2">
    <source>
        <dbReference type="PROSITE" id="PS50119"/>
    </source>
</evidence>
<evidence type="ECO:0000313" key="3">
    <source>
        <dbReference type="EMBL" id="KAH3747068.1"/>
    </source>
</evidence>
<evidence type="ECO:0000256" key="1">
    <source>
        <dbReference type="PROSITE-ProRule" id="PRU00024"/>
    </source>
</evidence>
<feature type="domain" description="B box-type" evidence="2">
    <location>
        <begin position="19"/>
        <end position="63"/>
    </location>
</feature>
<dbReference type="PROSITE" id="PS50119">
    <property type="entry name" value="ZF_BBOX"/>
    <property type="match status" value="2"/>
</dbReference>
<dbReference type="GO" id="GO:0008270">
    <property type="term" value="F:zinc ion binding"/>
    <property type="evidence" value="ECO:0007669"/>
    <property type="project" value="UniProtKB-KW"/>
</dbReference>
<keyword evidence="4" id="KW-1185">Reference proteome</keyword>
<dbReference type="AlphaFoldDB" id="A0A9D4I4G3"/>
<keyword evidence="1" id="KW-0479">Metal-binding</keyword>
<dbReference type="EMBL" id="JAIWYP010000010">
    <property type="protein sequence ID" value="KAH3747068.1"/>
    <property type="molecule type" value="Genomic_DNA"/>
</dbReference>
<evidence type="ECO:0000313" key="4">
    <source>
        <dbReference type="Proteomes" id="UP000828390"/>
    </source>
</evidence>
<comment type="caution">
    <text evidence="3">The sequence shown here is derived from an EMBL/GenBank/DDBJ whole genome shotgun (WGS) entry which is preliminary data.</text>
</comment>
<proteinExistence type="predicted"/>
<gene>
    <name evidence="3" type="ORF">DPMN_181490</name>
</gene>
<dbReference type="InterPro" id="IPR000315">
    <property type="entry name" value="Znf_B-box"/>
</dbReference>
<feature type="domain" description="B box-type" evidence="2">
    <location>
        <begin position="78"/>
        <end position="111"/>
    </location>
</feature>
<sequence>MATCSQFSVDTSSGVVMAYRCSMCEEQNSQTCDLLYCEECVKYYCEKCAQRHRHLFTHRTTYRRDEAMKGTVFRKAEDSLLSCELHADMTLELFCERHGQLCCSECVSINHSGKMCCEPSR</sequence>
<reference evidence="3" key="1">
    <citation type="journal article" date="2019" name="bioRxiv">
        <title>The Genome of the Zebra Mussel, Dreissena polymorpha: A Resource for Invasive Species Research.</title>
        <authorList>
            <person name="McCartney M.A."/>
            <person name="Auch B."/>
            <person name="Kono T."/>
            <person name="Mallez S."/>
            <person name="Zhang Y."/>
            <person name="Obille A."/>
            <person name="Becker A."/>
            <person name="Abrahante J.E."/>
            <person name="Garbe J."/>
            <person name="Badalamenti J.P."/>
            <person name="Herman A."/>
            <person name="Mangelson H."/>
            <person name="Liachko I."/>
            <person name="Sullivan S."/>
            <person name="Sone E.D."/>
            <person name="Koren S."/>
            <person name="Silverstein K.A.T."/>
            <person name="Beckman K.B."/>
            <person name="Gohl D.M."/>
        </authorList>
    </citation>
    <scope>NUCLEOTIDE SEQUENCE</scope>
    <source>
        <strain evidence="3">Duluth1</strain>
        <tissue evidence="3">Whole animal</tissue>
    </source>
</reference>
<keyword evidence="1" id="KW-0862">Zinc</keyword>
<protein>
    <recommendedName>
        <fullName evidence="2">B box-type domain-containing protein</fullName>
    </recommendedName>
</protein>
<dbReference type="SUPFAM" id="SSF57845">
    <property type="entry name" value="B-box zinc-binding domain"/>
    <property type="match status" value="1"/>
</dbReference>
<keyword evidence="1" id="KW-0863">Zinc-finger</keyword>
<accession>A0A9D4I4G3</accession>
<dbReference type="Gene3D" id="3.30.160.60">
    <property type="entry name" value="Classic Zinc Finger"/>
    <property type="match status" value="1"/>
</dbReference>